<proteinExistence type="predicted"/>
<dbReference type="EMBL" id="CP003642">
    <property type="protein sequence ID" value="AFZ26932.1"/>
    <property type="molecule type" value="Genomic_DNA"/>
</dbReference>
<feature type="transmembrane region" description="Helical" evidence="1">
    <location>
        <begin position="28"/>
        <end position="44"/>
    </location>
</feature>
<keyword evidence="1" id="KW-0472">Membrane</keyword>
<protein>
    <submittedName>
        <fullName evidence="2">Uncharacterized protein</fullName>
    </submittedName>
</protein>
<evidence type="ECO:0000313" key="2">
    <source>
        <dbReference type="EMBL" id="AFZ26932.1"/>
    </source>
</evidence>
<name>K9X5L1_9NOST</name>
<dbReference type="AlphaFoldDB" id="K9X5L1"/>
<reference evidence="2 3" key="1">
    <citation type="submission" date="2012-06" db="EMBL/GenBank/DDBJ databases">
        <title>Finished chromosome of genome of Cylindrospermum stagnale PCC 7417.</title>
        <authorList>
            <consortium name="US DOE Joint Genome Institute"/>
            <person name="Gugger M."/>
            <person name="Coursin T."/>
            <person name="Rippka R."/>
            <person name="Tandeau De Marsac N."/>
            <person name="Huntemann M."/>
            <person name="Wei C.-L."/>
            <person name="Han J."/>
            <person name="Detter J.C."/>
            <person name="Han C."/>
            <person name="Tapia R."/>
            <person name="Chen A."/>
            <person name="Kyrpides N."/>
            <person name="Mavromatis K."/>
            <person name="Markowitz V."/>
            <person name="Szeto E."/>
            <person name="Ivanova N."/>
            <person name="Pagani I."/>
            <person name="Pati A."/>
            <person name="Goodwin L."/>
            <person name="Nordberg H.P."/>
            <person name="Cantor M.N."/>
            <person name="Hua S.X."/>
            <person name="Woyke T."/>
            <person name="Kerfeld C.A."/>
        </authorList>
    </citation>
    <scope>NUCLEOTIDE SEQUENCE [LARGE SCALE GENOMIC DNA]</scope>
    <source>
        <strain evidence="2 3">PCC 7417</strain>
    </source>
</reference>
<dbReference type="InterPro" id="IPR045589">
    <property type="entry name" value="DUF6464"/>
</dbReference>
<dbReference type="OrthoDB" id="515679at2"/>
<sequence length="141" mass="15820">MKIDVLMALHLAVIAPGVFVMFTYGGFWTLLGLLTAVALFYLAINNWRSRQRRKALLDRLRNFRGRPWIEQEVPTADAIFTSAVIAHLGSISIEEITARHDTRDEVIGEASCINNAQSKYLRCAVNPEGPCKGCKHYETQA</sequence>
<keyword evidence="1" id="KW-0812">Transmembrane</keyword>
<evidence type="ECO:0000256" key="1">
    <source>
        <dbReference type="SAM" id="Phobius"/>
    </source>
</evidence>
<dbReference type="KEGG" id="csg:Cylst_4880"/>
<gene>
    <name evidence="2" type="ORF">Cylst_4880</name>
</gene>
<feature type="transmembrane region" description="Helical" evidence="1">
    <location>
        <begin position="5"/>
        <end position="22"/>
    </location>
</feature>
<keyword evidence="1" id="KW-1133">Transmembrane helix</keyword>
<dbReference type="RefSeq" id="WP_015210169.1">
    <property type="nucleotide sequence ID" value="NC_019757.1"/>
</dbReference>
<evidence type="ECO:0000313" key="3">
    <source>
        <dbReference type="Proteomes" id="UP000010475"/>
    </source>
</evidence>
<accession>K9X5L1</accession>
<dbReference type="Proteomes" id="UP000010475">
    <property type="component" value="Chromosome"/>
</dbReference>
<dbReference type="HOGENOM" id="CLU_1822194_0_0_3"/>
<organism evidence="2 3">
    <name type="scientific">Cylindrospermum stagnale PCC 7417</name>
    <dbReference type="NCBI Taxonomy" id="56107"/>
    <lineage>
        <taxon>Bacteria</taxon>
        <taxon>Bacillati</taxon>
        <taxon>Cyanobacteriota</taxon>
        <taxon>Cyanophyceae</taxon>
        <taxon>Nostocales</taxon>
        <taxon>Nostocaceae</taxon>
        <taxon>Cylindrospermum</taxon>
    </lineage>
</organism>
<dbReference type="STRING" id="56107.Cylst_4880"/>
<dbReference type="PATRIC" id="fig|56107.3.peg.5359"/>
<dbReference type="Pfam" id="PF20065">
    <property type="entry name" value="DUF6464"/>
    <property type="match status" value="1"/>
</dbReference>
<keyword evidence="3" id="KW-1185">Reference proteome</keyword>